<dbReference type="PANTHER" id="PTHR23028">
    <property type="entry name" value="ACETYLTRANSFERASE"/>
    <property type="match status" value="1"/>
</dbReference>
<dbReference type="InterPro" id="IPR002656">
    <property type="entry name" value="Acyl_transf_3_dom"/>
</dbReference>
<feature type="region of interest" description="Disordered" evidence="1">
    <location>
        <begin position="409"/>
        <end position="435"/>
    </location>
</feature>
<name>G8X1F1_STREN</name>
<dbReference type="Proteomes" id="UP000007842">
    <property type="component" value="Chromosome"/>
</dbReference>
<feature type="domain" description="Acyltransferase 3" evidence="3">
    <location>
        <begin position="23"/>
        <end position="363"/>
    </location>
</feature>
<gene>
    <name evidence="4" type="ordered locus">SCATT_58080</name>
</gene>
<feature type="compositionally biased region" description="Basic and acidic residues" evidence="1">
    <location>
        <begin position="425"/>
        <end position="435"/>
    </location>
</feature>
<sequence length="435" mass="47210">MTAGSAAEARPAAQPGRRPPLPSLTGLRFFAALLVFFFHSSLSNSPIPPNAAINPFADHGLAGAVETLFSKSGYVGVSFFFVLSGFVLAWVAKPGERPTAFWRRRLVKIFPNHLVVFAAAMVLWAGSSVTGVGQWLPNLFLLHTFFPQPQINLSVNPPTWSLGSELLFYALFPLIVIPIRKIAEKRLWLWAGVMVAGMVGVQLVAQFLIPATPKSAITPISDMQFWFGYLFPPGRVFEFALGIILARLVMTRRWPHLPISACLVLMAAGYGAALLLPFQYGFVVATIIPVGALIATVAQADTEGRPTRMRGPVMQWLGEVSFGFYLVQGVTIFYLRKQLLGTHTYSWPVALAVVALFFAASLLGGWLLHRYVEMPAMRRWSRSRRRPAPASSAPVSSAVAPAPAPAATVPAASAAAEPVQRHHGTGKEEVLADVT</sequence>
<feature type="transmembrane region" description="Helical" evidence="2">
    <location>
        <begin position="73"/>
        <end position="92"/>
    </location>
</feature>
<keyword evidence="2" id="KW-1133">Transmembrane helix</keyword>
<feature type="transmembrane region" description="Helical" evidence="2">
    <location>
        <begin position="157"/>
        <end position="176"/>
    </location>
</feature>
<proteinExistence type="predicted"/>
<feature type="transmembrane region" description="Helical" evidence="2">
    <location>
        <begin position="313"/>
        <end position="335"/>
    </location>
</feature>
<feature type="transmembrane region" description="Helical" evidence="2">
    <location>
        <begin position="21"/>
        <end position="39"/>
    </location>
</feature>
<dbReference type="STRING" id="1003195.SCATT_58080"/>
<dbReference type="KEGG" id="scy:SCATT_58080"/>
<dbReference type="PANTHER" id="PTHR23028:SF53">
    <property type="entry name" value="ACYL_TRANSF_3 DOMAIN-CONTAINING PROTEIN"/>
    <property type="match status" value="1"/>
</dbReference>
<reference evidence="5" key="1">
    <citation type="submission" date="2011-12" db="EMBL/GenBank/DDBJ databases">
        <title>Complete genome sequence of Streptomyces cattleya strain DSM 46488.</title>
        <authorList>
            <person name="Ou H.-Y."/>
            <person name="Li P."/>
            <person name="Zhao C."/>
            <person name="O'Hagan D."/>
            <person name="Deng Z."/>
        </authorList>
    </citation>
    <scope>NUCLEOTIDE SEQUENCE [LARGE SCALE GENOMIC DNA]</scope>
    <source>
        <strain evidence="5">ATCC 35852 / DSM 46488 / JCM 4925 / NBRC 14057 / NRRL 8057</strain>
    </source>
</reference>
<feature type="transmembrane region" description="Helical" evidence="2">
    <location>
        <begin position="113"/>
        <end position="137"/>
    </location>
</feature>
<keyword evidence="2" id="KW-0812">Transmembrane</keyword>
<dbReference type="AlphaFoldDB" id="G8X1F1"/>
<keyword evidence="4" id="KW-0808">Transferase</keyword>
<evidence type="ECO:0000256" key="2">
    <source>
        <dbReference type="SAM" id="Phobius"/>
    </source>
</evidence>
<feature type="region of interest" description="Disordered" evidence="1">
    <location>
        <begin position="1"/>
        <end position="20"/>
    </location>
</feature>
<feature type="transmembrane region" description="Helical" evidence="2">
    <location>
        <begin position="229"/>
        <end position="250"/>
    </location>
</feature>
<keyword evidence="5" id="KW-1185">Reference proteome</keyword>
<dbReference type="PATRIC" id="fig|1003195.29.peg.5790"/>
<feature type="transmembrane region" description="Helical" evidence="2">
    <location>
        <begin position="188"/>
        <end position="209"/>
    </location>
</feature>
<keyword evidence="4" id="KW-0012">Acyltransferase</keyword>
<dbReference type="eggNOG" id="COG1835">
    <property type="taxonomic scope" value="Bacteria"/>
</dbReference>
<dbReference type="HOGENOM" id="CLU_005679_2_5_11"/>
<feature type="compositionally biased region" description="Low complexity" evidence="1">
    <location>
        <begin position="1"/>
        <end position="16"/>
    </location>
</feature>
<feature type="transmembrane region" description="Helical" evidence="2">
    <location>
        <begin position="282"/>
        <end position="301"/>
    </location>
</feature>
<dbReference type="GO" id="GO:0016747">
    <property type="term" value="F:acyltransferase activity, transferring groups other than amino-acyl groups"/>
    <property type="evidence" value="ECO:0007669"/>
    <property type="project" value="InterPro"/>
</dbReference>
<evidence type="ECO:0000256" key="1">
    <source>
        <dbReference type="SAM" id="MobiDB-lite"/>
    </source>
</evidence>
<feature type="transmembrane region" description="Helical" evidence="2">
    <location>
        <begin position="257"/>
        <end position="276"/>
    </location>
</feature>
<feature type="transmembrane region" description="Helical" evidence="2">
    <location>
        <begin position="347"/>
        <end position="369"/>
    </location>
</feature>
<organism evidence="4 5">
    <name type="scientific">Streptantibioticus cattleyicolor (strain ATCC 35852 / DSM 46488 / JCM 4925 / NBRC 14057 / NRRL 8057)</name>
    <name type="common">Streptomyces cattleya</name>
    <dbReference type="NCBI Taxonomy" id="1003195"/>
    <lineage>
        <taxon>Bacteria</taxon>
        <taxon>Bacillati</taxon>
        <taxon>Actinomycetota</taxon>
        <taxon>Actinomycetes</taxon>
        <taxon>Kitasatosporales</taxon>
        <taxon>Streptomycetaceae</taxon>
        <taxon>Streptantibioticus</taxon>
    </lineage>
</organism>
<dbReference type="EMBL" id="CP003219">
    <property type="protein sequence ID" value="AEW98179.1"/>
    <property type="molecule type" value="Genomic_DNA"/>
</dbReference>
<keyword evidence="2" id="KW-0472">Membrane</keyword>
<dbReference type="Pfam" id="PF01757">
    <property type="entry name" value="Acyl_transf_3"/>
    <property type="match status" value="1"/>
</dbReference>
<dbReference type="GO" id="GO:0016020">
    <property type="term" value="C:membrane"/>
    <property type="evidence" value="ECO:0007669"/>
    <property type="project" value="TreeGrafter"/>
</dbReference>
<evidence type="ECO:0000313" key="5">
    <source>
        <dbReference type="Proteomes" id="UP000007842"/>
    </source>
</evidence>
<dbReference type="GO" id="GO:0000271">
    <property type="term" value="P:polysaccharide biosynthetic process"/>
    <property type="evidence" value="ECO:0007669"/>
    <property type="project" value="TreeGrafter"/>
</dbReference>
<dbReference type="InterPro" id="IPR050879">
    <property type="entry name" value="Acyltransferase_3"/>
</dbReference>
<feature type="compositionally biased region" description="Low complexity" evidence="1">
    <location>
        <begin position="409"/>
        <end position="418"/>
    </location>
</feature>
<evidence type="ECO:0000313" key="4">
    <source>
        <dbReference type="EMBL" id="AEW98179.1"/>
    </source>
</evidence>
<evidence type="ECO:0000259" key="3">
    <source>
        <dbReference type="Pfam" id="PF01757"/>
    </source>
</evidence>
<accession>G8X1F1</accession>
<protein>
    <submittedName>
        <fullName evidence="4">Acyltransferase 3</fullName>
    </submittedName>
</protein>